<dbReference type="InterPro" id="IPR001977">
    <property type="entry name" value="Depp_CoAkinase"/>
</dbReference>
<keyword evidence="5 7" id="KW-0418">Kinase</keyword>
<dbReference type="Pfam" id="PF01121">
    <property type="entry name" value="CoaE"/>
    <property type="match status" value="1"/>
</dbReference>
<evidence type="ECO:0000256" key="6">
    <source>
        <dbReference type="NCBIfam" id="TIGR00152"/>
    </source>
</evidence>
<evidence type="ECO:0000256" key="4">
    <source>
        <dbReference type="ARBA" id="ARBA00022993"/>
    </source>
</evidence>
<dbReference type="PANTHER" id="PTHR10695">
    <property type="entry name" value="DEPHOSPHO-COA KINASE-RELATED"/>
    <property type="match status" value="1"/>
</dbReference>
<dbReference type="InterPro" id="IPR027417">
    <property type="entry name" value="P-loop_NTPase"/>
</dbReference>
<evidence type="ECO:0000256" key="1">
    <source>
        <dbReference type="ARBA" id="ARBA00009018"/>
    </source>
</evidence>
<name>A0A5P3MRV6_NEIAN</name>
<dbReference type="Gene3D" id="3.40.50.300">
    <property type="entry name" value="P-loop containing nucleotide triphosphate hydrolases"/>
    <property type="match status" value="1"/>
</dbReference>
<comment type="similarity">
    <text evidence="1 5">Belongs to the CoaE family.</text>
</comment>
<dbReference type="Proteomes" id="UP000325536">
    <property type="component" value="Chromosome"/>
</dbReference>
<comment type="catalytic activity">
    <reaction evidence="5">
        <text>3'-dephospho-CoA + ATP = ADP + CoA + H(+)</text>
        <dbReference type="Rhea" id="RHEA:18245"/>
        <dbReference type="ChEBI" id="CHEBI:15378"/>
        <dbReference type="ChEBI" id="CHEBI:30616"/>
        <dbReference type="ChEBI" id="CHEBI:57287"/>
        <dbReference type="ChEBI" id="CHEBI:57328"/>
        <dbReference type="ChEBI" id="CHEBI:456216"/>
        <dbReference type="EC" id="2.7.1.24"/>
    </reaction>
</comment>
<comment type="pathway">
    <text evidence="5">Cofactor biosynthesis; coenzyme A biosynthesis; CoA from (R)-pantothenate: step 5/5.</text>
</comment>
<protein>
    <recommendedName>
        <fullName evidence="5 6">Dephospho-CoA kinase</fullName>
        <ecNumber evidence="5 6">2.7.1.24</ecNumber>
    </recommendedName>
    <alternativeName>
        <fullName evidence="5">Dephosphocoenzyme A kinase</fullName>
    </alternativeName>
</protein>
<sequence length="206" mass="23041">MTVWIGLTGGIGSGKSQAAAEFAKLGVPHIDADAVSRSLTADGGAALPEIRRLFGEAVFCENGSLNRTALRDLVFRRPEAKKQLEDIMFPLILSEICRLQTCSRAVYGILDIPLLIEQPLFRALVHRILVIDVSEDTQIRRVQSRSGLKEAEIRRIIANQAPRRQRLLHADDILCNEGSTADLAQKIQRLHHFYRHLKQTAGCRIR</sequence>
<dbReference type="EC" id="2.7.1.24" evidence="5 6"/>
<comment type="subcellular location">
    <subcellularLocation>
        <location evidence="5">Cytoplasm</location>
    </subcellularLocation>
</comment>
<keyword evidence="3 5" id="KW-0067">ATP-binding</keyword>
<keyword evidence="5 7" id="KW-0808">Transferase</keyword>
<dbReference type="SUPFAM" id="SSF52540">
    <property type="entry name" value="P-loop containing nucleoside triphosphate hydrolases"/>
    <property type="match status" value="1"/>
</dbReference>
<evidence type="ECO:0000256" key="2">
    <source>
        <dbReference type="ARBA" id="ARBA00022741"/>
    </source>
</evidence>
<reference evidence="7 8" key="1">
    <citation type="submission" date="2018-08" db="EMBL/GenBank/DDBJ databases">
        <title>Neisseria animalis ATCC 49930 complete genome.</title>
        <authorList>
            <person name="Veseli I.A."/>
            <person name="Mascarenhas dos Santos A.C."/>
            <person name="Buttler R."/>
            <person name="Pombert J.-F."/>
        </authorList>
    </citation>
    <scope>NUCLEOTIDE SEQUENCE [LARGE SCALE GENOMIC DNA]</scope>
    <source>
        <strain evidence="7 8">ATCC 49930</strain>
    </source>
</reference>
<dbReference type="NCBIfam" id="TIGR00152">
    <property type="entry name" value="dephospho-CoA kinase"/>
    <property type="match status" value="1"/>
</dbReference>
<evidence type="ECO:0000313" key="7">
    <source>
        <dbReference type="EMBL" id="QEY24190.1"/>
    </source>
</evidence>
<evidence type="ECO:0000256" key="5">
    <source>
        <dbReference type="HAMAP-Rule" id="MF_00376"/>
    </source>
</evidence>
<dbReference type="GO" id="GO:0015937">
    <property type="term" value="P:coenzyme A biosynthetic process"/>
    <property type="evidence" value="ECO:0007669"/>
    <property type="project" value="UniProtKB-UniRule"/>
</dbReference>
<keyword evidence="2 5" id="KW-0547">Nucleotide-binding</keyword>
<keyword evidence="8" id="KW-1185">Reference proteome</keyword>
<evidence type="ECO:0000313" key="8">
    <source>
        <dbReference type="Proteomes" id="UP000325536"/>
    </source>
</evidence>
<dbReference type="CDD" id="cd02022">
    <property type="entry name" value="DPCK"/>
    <property type="match status" value="1"/>
</dbReference>
<evidence type="ECO:0000256" key="3">
    <source>
        <dbReference type="ARBA" id="ARBA00022840"/>
    </source>
</evidence>
<dbReference type="PANTHER" id="PTHR10695:SF46">
    <property type="entry name" value="BIFUNCTIONAL COENZYME A SYNTHASE-RELATED"/>
    <property type="match status" value="1"/>
</dbReference>
<keyword evidence="4 5" id="KW-0173">Coenzyme A biosynthesis</keyword>
<dbReference type="GO" id="GO:0005737">
    <property type="term" value="C:cytoplasm"/>
    <property type="evidence" value="ECO:0007669"/>
    <property type="project" value="UniProtKB-SubCell"/>
</dbReference>
<dbReference type="HAMAP" id="MF_00376">
    <property type="entry name" value="Dephospho_CoA_kinase"/>
    <property type="match status" value="1"/>
</dbReference>
<dbReference type="UniPathway" id="UPA00241">
    <property type="reaction ID" value="UER00356"/>
</dbReference>
<feature type="binding site" evidence="5">
    <location>
        <begin position="12"/>
        <end position="17"/>
    </location>
    <ligand>
        <name>ATP</name>
        <dbReference type="ChEBI" id="CHEBI:30616"/>
    </ligand>
</feature>
<dbReference type="KEGG" id="naq:D0T90_06555"/>
<dbReference type="AlphaFoldDB" id="A0A5P3MRV6"/>
<proteinExistence type="inferred from homology"/>
<dbReference type="EMBL" id="CP031699">
    <property type="protein sequence ID" value="QEY24190.1"/>
    <property type="molecule type" value="Genomic_DNA"/>
</dbReference>
<gene>
    <name evidence="5" type="primary">coaE</name>
    <name evidence="7" type="ORF">D0T90_06555</name>
</gene>
<keyword evidence="5" id="KW-0963">Cytoplasm</keyword>
<dbReference type="GO" id="GO:0005524">
    <property type="term" value="F:ATP binding"/>
    <property type="evidence" value="ECO:0007669"/>
    <property type="project" value="UniProtKB-UniRule"/>
</dbReference>
<dbReference type="GO" id="GO:0004140">
    <property type="term" value="F:dephospho-CoA kinase activity"/>
    <property type="evidence" value="ECO:0007669"/>
    <property type="project" value="UniProtKB-UniRule"/>
</dbReference>
<dbReference type="OrthoDB" id="9812943at2"/>
<accession>A0A5P3MRV6</accession>
<dbReference type="RefSeq" id="WP_123795649.1">
    <property type="nucleotide sequence ID" value="NZ_CP031699.1"/>
</dbReference>
<dbReference type="PROSITE" id="PS51219">
    <property type="entry name" value="DPCK"/>
    <property type="match status" value="1"/>
</dbReference>
<organism evidence="7 8">
    <name type="scientific">Neisseria animalis</name>
    <dbReference type="NCBI Taxonomy" id="492"/>
    <lineage>
        <taxon>Bacteria</taxon>
        <taxon>Pseudomonadati</taxon>
        <taxon>Pseudomonadota</taxon>
        <taxon>Betaproteobacteria</taxon>
        <taxon>Neisseriales</taxon>
        <taxon>Neisseriaceae</taxon>
        <taxon>Neisseria</taxon>
    </lineage>
</organism>
<comment type="function">
    <text evidence="5">Catalyzes the phosphorylation of the 3'-hydroxyl group of dephosphocoenzyme A to form coenzyme A.</text>
</comment>